<dbReference type="EMBL" id="GBRH01195670">
    <property type="protein sequence ID" value="JAE02226.1"/>
    <property type="molecule type" value="Transcribed_RNA"/>
</dbReference>
<accession>A0A0A9EWI0</accession>
<evidence type="ECO:0000256" key="1">
    <source>
        <dbReference type="SAM" id="MobiDB-lite"/>
    </source>
</evidence>
<feature type="region of interest" description="Disordered" evidence="1">
    <location>
        <begin position="44"/>
        <end position="146"/>
    </location>
</feature>
<reference evidence="2" key="1">
    <citation type="submission" date="2014-09" db="EMBL/GenBank/DDBJ databases">
        <authorList>
            <person name="Magalhaes I.L.F."/>
            <person name="Oliveira U."/>
            <person name="Santos F.R."/>
            <person name="Vidigal T.H.D.A."/>
            <person name="Brescovit A.D."/>
            <person name="Santos A.J."/>
        </authorList>
    </citation>
    <scope>NUCLEOTIDE SEQUENCE</scope>
    <source>
        <tissue evidence="2">Shoot tissue taken approximately 20 cm above the soil surface</tissue>
    </source>
</reference>
<name>A0A0A9EWI0_ARUDO</name>
<proteinExistence type="predicted"/>
<dbReference type="AlphaFoldDB" id="A0A0A9EWI0"/>
<protein>
    <submittedName>
        <fullName evidence="2">Uncharacterized protein</fullName>
    </submittedName>
</protein>
<organism evidence="2">
    <name type="scientific">Arundo donax</name>
    <name type="common">Giant reed</name>
    <name type="synonym">Donax arundinaceus</name>
    <dbReference type="NCBI Taxonomy" id="35708"/>
    <lineage>
        <taxon>Eukaryota</taxon>
        <taxon>Viridiplantae</taxon>
        <taxon>Streptophyta</taxon>
        <taxon>Embryophyta</taxon>
        <taxon>Tracheophyta</taxon>
        <taxon>Spermatophyta</taxon>
        <taxon>Magnoliopsida</taxon>
        <taxon>Liliopsida</taxon>
        <taxon>Poales</taxon>
        <taxon>Poaceae</taxon>
        <taxon>PACMAD clade</taxon>
        <taxon>Arundinoideae</taxon>
        <taxon>Arundineae</taxon>
        <taxon>Arundo</taxon>
    </lineage>
</organism>
<feature type="compositionally biased region" description="Low complexity" evidence="1">
    <location>
        <begin position="88"/>
        <end position="100"/>
    </location>
</feature>
<evidence type="ECO:0000313" key="2">
    <source>
        <dbReference type="EMBL" id="JAE02226.1"/>
    </source>
</evidence>
<reference evidence="2" key="2">
    <citation type="journal article" date="2015" name="Data Brief">
        <title>Shoot transcriptome of the giant reed, Arundo donax.</title>
        <authorList>
            <person name="Barrero R.A."/>
            <person name="Guerrero F.D."/>
            <person name="Moolhuijzen P."/>
            <person name="Goolsby J.A."/>
            <person name="Tidwell J."/>
            <person name="Bellgard S.E."/>
            <person name="Bellgard M.I."/>
        </authorList>
    </citation>
    <scope>NUCLEOTIDE SEQUENCE</scope>
    <source>
        <tissue evidence="2">Shoot tissue taken approximately 20 cm above the soil surface</tissue>
    </source>
</reference>
<sequence>MVLGDPCPYAPGTPCKCGDGRGKRYNAGKPLGLTLQLMDPDPLSPDLVFGSDKIGGHPAEEDPNGAAATLPPTLDRNNSVNAVVPHTAPNAGSAPSGSSGLPPPPAMASGDPRSTRSASDPPMADQLLRRGILGGVDHSARERVRT</sequence>